<proteinExistence type="predicted"/>
<dbReference type="InterPro" id="IPR036855">
    <property type="entry name" value="Znf_CCCH_sf"/>
</dbReference>
<evidence type="ECO:0000313" key="10">
    <source>
        <dbReference type="EMBL" id="KAK9082694.1"/>
    </source>
</evidence>
<accession>A0AAP0HD99</accession>
<dbReference type="SMART" id="SM00356">
    <property type="entry name" value="ZnF_C3H1"/>
    <property type="match status" value="1"/>
</dbReference>
<organism evidence="10 11">
    <name type="scientific">Stephania cephalantha</name>
    <dbReference type="NCBI Taxonomy" id="152367"/>
    <lineage>
        <taxon>Eukaryota</taxon>
        <taxon>Viridiplantae</taxon>
        <taxon>Streptophyta</taxon>
        <taxon>Embryophyta</taxon>
        <taxon>Tracheophyta</taxon>
        <taxon>Spermatophyta</taxon>
        <taxon>Magnoliopsida</taxon>
        <taxon>Ranunculales</taxon>
        <taxon>Menispermaceae</taxon>
        <taxon>Menispermoideae</taxon>
        <taxon>Cissampelideae</taxon>
        <taxon>Stephania</taxon>
    </lineage>
</organism>
<dbReference type="InterPro" id="IPR051767">
    <property type="entry name" value="Nucleoporin_NUP42"/>
</dbReference>
<protein>
    <recommendedName>
        <fullName evidence="9">C3H1-type domain-containing protein</fullName>
    </recommendedName>
</protein>
<feature type="region of interest" description="Disordered" evidence="7">
    <location>
        <begin position="30"/>
        <end position="55"/>
    </location>
</feature>
<evidence type="ECO:0000256" key="5">
    <source>
        <dbReference type="ARBA" id="ARBA00023242"/>
    </source>
</evidence>
<dbReference type="Proteomes" id="UP001419268">
    <property type="component" value="Unassembled WGS sequence"/>
</dbReference>
<sequence>MNRKNEICRHFQRGSCKFGDRCNYLHPIQQRQKPNNSPFGIDHGNQHHPSDSASQPRNQFKFLVLVTTYELTLRDIGWGDFLVPTTSRPGENKWNRFNPLAGANSTPARQSDNQGQVVDHKCTDPELCKRQIAEDFKNERPLWHLTCYAHWKYLPCDIVGDISYDELRLAAYVDAKQGLDFPSIIAKERSLLNSKLAEFDNLLRNPYLRSSNSVSNSPSPFSLVKVNEFIVGDQNKVPSVVSSFSQLGFSTNEGPNKRQVLLGYMKAFFIVVVIAVLSLHAVHVPASNFGDQRPFPISSSVDLGMNNLTAGSQALGVLGNNCHLPTSQTGLLEEGSIWLKKKWSPGEIPEDAPSDEVIALGAVTGS</sequence>
<evidence type="ECO:0000256" key="1">
    <source>
        <dbReference type="ARBA" id="ARBA00004123"/>
    </source>
</evidence>
<dbReference type="PANTHER" id="PTHR46527">
    <property type="entry name" value="NUCLEOPORIN-LIKE PROTEIN 2"/>
    <property type="match status" value="1"/>
</dbReference>
<dbReference type="PANTHER" id="PTHR46527:SF1">
    <property type="entry name" value="NUCLEOPORIN NUP42"/>
    <property type="match status" value="1"/>
</dbReference>
<dbReference type="SUPFAM" id="SSF90229">
    <property type="entry name" value="CCCH zinc finger"/>
    <property type="match status" value="1"/>
</dbReference>
<dbReference type="GO" id="GO:0005634">
    <property type="term" value="C:nucleus"/>
    <property type="evidence" value="ECO:0007669"/>
    <property type="project" value="UniProtKB-SubCell"/>
</dbReference>
<feature type="zinc finger region" description="C3H1-type" evidence="6">
    <location>
        <begin position="2"/>
        <end position="29"/>
    </location>
</feature>
<dbReference type="AlphaFoldDB" id="A0AAP0HD99"/>
<reference evidence="10 11" key="1">
    <citation type="submission" date="2024-01" db="EMBL/GenBank/DDBJ databases">
        <title>Genome assemblies of Stephania.</title>
        <authorList>
            <person name="Yang L."/>
        </authorList>
    </citation>
    <scope>NUCLEOTIDE SEQUENCE [LARGE SCALE GENOMIC DNA]</scope>
    <source>
        <strain evidence="10">JXDWG</strain>
        <tissue evidence="10">Leaf</tissue>
    </source>
</reference>
<dbReference type="Pfam" id="PF00642">
    <property type="entry name" value="zf-CCCH"/>
    <property type="match status" value="1"/>
</dbReference>
<keyword evidence="3 6" id="KW-0863">Zinc-finger</keyword>
<keyword evidence="8" id="KW-0472">Membrane</keyword>
<evidence type="ECO:0000256" key="6">
    <source>
        <dbReference type="PROSITE-ProRule" id="PRU00723"/>
    </source>
</evidence>
<keyword evidence="11" id="KW-1185">Reference proteome</keyword>
<evidence type="ECO:0000313" key="11">
    <source>
        <dbReference type="Proteomes" id="UP001419268"/>
    </source>
</evidence>
<keyword evidence="8" id="KW-1133">Transmembrane helix</keyword>
<keyword evidence="8" id="KW-0812">Transmembrane</keyword>
<evidence type="ECO:0000256" key="2">
    <source>
        <dbReference type="ARBA" id="ARBA00022723"/>
    </source>
</evidence>
<dbReference type="Gene3D" id="4.10.1000.10">
    <property type="entry name" value="Zinc finger, CCCH-type"/>
    <property type="match status" value="1"/>
</dbReference>
<keyword evidence="2 6" id="KW-0479">Metal-binding</keyword>
<evidence type="ECO:0000259" key="9">
    <source>
        <dbReference type="PROSITE" id="PS50103"/>
    </source>
</evidence>
<evidence type="ECO:0000256" key="8">
    <source>
        <dbReference type="SAM" id="Phobius"/>
    </source>
</evidence>
<comment type="subcellular location">
    <subcellularLocation>
        <location evidence="1">Nucleus</location>
    </subcellularLocation>
</comment>
<feature type="domain" description="C3H1-type" evidence="9">
    <location>
        <begin position="2"/>
        <end position="29"/>
    </location>
</feature>
<dbReference type="EMBL" id="JBBNAG010000013">
    <property type="protein sequence ID" value="KAK9082694.1"/>
    <property type="molecule type" value="Genomic_DNA"/>
</dbReference>
<dbReference type="InterPro" id="IPR000571">
    <property type="entry name" value="Znf_CCCH"/>
</dbReference>
<keyword evidence="5" id="KW-0539">Nucleus</keyword>
<name>A0AAP0HD99_9MAGN</name>
<feature type="transmembrane region" description="Helical" evidence="8">
    <location>
        <begin position="267"/>
        <end position="286"/>
    </location>
</feature>
<keyword evidence="4 6" id="KW-0862">Zinc</keyword>
<comment type="caution">
    <text evidence="10">The sequence shown here is derived from an EMBL/GenBank/DDBJ whole genome shotgun (WGS) entry which is preliminary data.</text>
</comment>
<gene>
    <name evidence="10" type="ORF">Scep_029165</name>
</gene>
<evidence type="ECO:0000256" key="3">
    <source>
        <dbReference type="ARBA" id="ARBA00022771"/>
    </source>
</evidence>
<evidence type="ECO:0000256" key="7">
    <source>
        <dbReference type="SAM" id="MobiDB-lite"/>
    </source>
</evidence>
<evidence type="ECO:0000256" key="4">
    <source>
        <dbReference type="ARBA" id="ARBA00022833"/>
    </source>
</evidence>
<dbReference type="PROSITE" id="PS50103">
    <property type="entry name" value="ZF_C3H1"/>
    <property type="match status" value="1"/>
</dbReference>
<dbReference type="GO" id="GO:0008270">
    <property type="term" value="F:zinc ion binding"/>
    <property type="evidence" value="ECO:0007669"/>
    <property type="project" value="UniProtKB-KW"/>
</dbReference>